<proteinExistence type="predicted"/>
<evidence type="ECO:0000313" key="1">
    <source>
        <dbReference type="EMBL" id="MFC4720766.1"/>
    </source>
</evidence>
<accession>A0ABV9MXM2</accession>
<dbReference type="InterPro" id="IPR003795">
    <property type="entry name" value="DUF192"/>
</dbReference>
<sequence>MRFIKILNIVAFLGVLGLTTLSCKEEKSKSKITPVTIEFKKEGELMLLKAETDSVIATLDIEIADNDYETQTGLMYRQHMNTSHAMLFIFPDSDYRSFYMRNTEIPLDIIYIDKDKIIVSISKNAKPLDETALPSTAPAQYVLEVNAGLTDTWELQPGDKIQFTKL</sequence>
<organism evidence="1 2">
    <name type="scientific">Geojedonia litorea</name>
    <dbReference type="NCBI Taxonomy" id="1268269"/>
    <lineage>
        <taxon>Bacteria</taxon>
        <taxon>Pseudomonadati</taxon>
        <taxon>Bacteroidota</taxon>
        <taxon>Flavobacteriia</taxon>
        <taxon>Flavobacteriales</taxon>
        <taxon>Flavobacteriaceae</taxon>
        <taxon>Geojedonia</taxon>
    </lineage>
</organism>
<evidence type="ECO:0000313" key="2">
    <source>
        <dbReference type="Proteomes" id="UP001595953"/>
    </source>
</evidence>
<dbReference type="Gene3D" id="2.60.120.1140">
    <property type="entry name" value="Protein of unknown function DUF192"/>
    <property type="match status" value="1"/>
</dbReference>
<dbReference type="PROSITE" id="PS51257">
    <property type="entry name" value="PROKAR_LIPOPROTEIN"/>
    <property type="match status" value="1"/>
</dbReference>
<dbReference type="Pfam" id="PF02643">
    <property type="entry name" value="DUF192"/>
    <property type="match status" value="1"/>
</dbReference>
<comment type="caution">
    <text evidence="1">The sequence shown here is derived from an EMBL/GenBank/DDBJ whole genome shotgun (WGS) entry which is preliminary data.</text>
</comment>
<dbReference type="EMBL" id="JBHSGP010000004">
    <property type="protein sequence ID" value="MFC4720766.1"/>
    <property type="molecule type" value="Genomic_DNA"/>
</dbReference>
<dbReference type="RefSeq" id="WP_387959858.1">
    <property type="nucleotide sequence ID" value="NZ_JBHSGP010000004.1"/>
</dbReference>
<name>A0ABV9MXM2_9FLAO</name>
<dbReference type="InterPro" id="IPR038695">
    <property type="entry name" value="Saro_0823-like_sf"/>
</dbReference>
<reference evidence="2" key="1">
    <citation type="journal article" date="2019" name="Int. J. Syst. Evol. Microbiol.">
        <title>The Global Catalogue of Microorganisms (GCM) 10K type strain sequencing project: providing services to taxonomists for standard genome sequencing and annotation.</title>
        <authorList>
            <consortium name="The Broad Institute Genomics Platform"/>
            <consortium name="The Broad Institute Genome Sequencing Center for Infectious Disease"/>
            <person name="Wu L."/>
            <person name="Ma J."/>
        </authorList>
    </citation>
    <scope>NUCLEOTIDE SEQUENCE [LARGE SCALE GENOMIC DNA]</scope>
    <source>
        <strain evidence="2">CCUG 63682</strain>
    </source>
</reference>
<dbReference type="Proteomes" id="UP001595953">
    <property type="component" value="Unassembled WGS sequence"/>
</dbReference>
<dbReference type="PANTHER" id="PTHR37953">
    <property type="entry name" value="UPF0127 PROTEIN MJ1496"/>
    <property type="match status" value="1"/>
</dbReference>
<gene>
    <name evidence="1" type="ORF">ACFO5O_00415</name>
</gene>
<dbReference type="PANTHER" id="PTHR37953:SF1">
    <property type="entry name" value="UPF0127 PROTEIN MJ1496"/>
    <property type="match status" value="1"/>
</dbReference>
<keyword evidence="2" id="KW-1185">Reference proteome</keyword>
<protein>
    <submittedName>
        <fullName evidence="1">DUF192 domain-containing protein</fullName>
    </submittedName>
</protein>